<dbReference type="Proteomes" id="UP001601992">
    <property type="component" value="Unassembled WGS sequence"/>
</dbReference>
<feature type="compositionally biased region" description="Basic and acidic residues" evidence="1">
    <location>
        <begin position="178"/>
        <end position="190"/>
    </location>
</feature>
<name>A0ABW6SFC6_9NOCA</name>
<evidence type="ECO:0000256" key="1">
    <source>
        <dbReference type="SAM" id="MobiDB-lite"/>
    </source>
</evidence>
<gene>
    <name evidence="2" type="ORF">ACFYXQ_45515</name>
</gene>
<sequence length="197" mass="21923">MHPSTDEPMILLIIDEAASLTEYYADRKVKEEIERLLGLILTMGRAAGVVVVGFVQDPCKEVMRLRQLYPTRVAMRLDESTQVAMLLGQTARERGALADLISRRTPGVAYVQITPGADLSDPGRNETEELSAEIERVRAFNVTDDDIGWIIATYTPPRRYSGDTVPGEPVVIDLDDYLSTRRDDDGDGNRNRKGRTG</sequence>
<dbReference type="SUPFAM" id="SSF52540">
    <property type="entry name" value="P-loop containing nucleoside triphosphate hydrolases"/>
    <property type="match status" value="1"/>
</dbReference>
<organism evidence="2 3">
    <name type="scientific">Nocardia jiangxiensis</name>
    <dbReference type="NCBI Taxonomy" id="282685"/>
    <lineage>
        <taxon>Bacteria</taxon>
        <taxon>Bacillati</taxon>
        <taxon>Actinomycetota</taxon>
        <taxon>Actinomycetes</taxon>
        <taxon>Mycobacteriales</taxon>
        <taxon>Nocardiaceae</taxon>
        <taxon>Nocardia</taxon>
    </lineage>
</organism>
<feature type="region of interest" description="Disordered" evidence="1">
    <location>
        <begin position="174"/>
        <end position="197"/>
    </location>
</feature>
<accession>A0ABW6SFC6</accession>
<dbReference type="Gene3D" id="3.40.50.300">
    <property type="entry name" value="P-loop containing nucleotide triphosphate hydrolases"/>
    <property type="match status" value="1"/>
</dbReference>
<dbReference type="InterPro" id="IPR027417">
    <property type="entry name" value="P-loop_NTPase"/>
</dbReference>
<proteinExistence type="predicted"/>
<evidence type="ECO:0000313" key="2">
    <source>
        <dbReference type="EMBL" id="MFF3575020.1"/>
    </source>
</evidence>
<keyword evidence="3" id="KW-1185">Reference proteome</keyword>
<reference evidence="2 3" key="1">
    <citation type="submission" date="2024-10" db="EMBL/GenBank/DDBJ databases">
        <title>The Natural Products Discovery Center: Release of the First 8490 Sequenced Strains for Exploring Actinobacteria Biosynthetic Diversity.</title>
        <authorList>
            <person name="Kalkreuter E."/>
            <person name="Kautsar S.A."/>
            <person name="Yang D."/>
            <person name="Bader C.D."/>
            <person name="Teijaro C.N."/>
            <person name="Fluegel L."/>
            <person name="Davis C.M."/>
            <person name="Simpson J.R."/>
            <person name="Lauterbach L."/>
            <person name="Steele A.D."/>
            <person name="Gui C."/>
            <person name="Meng S."/>
            <person name="Li G."/>
            <person name="Viehrig K."/>
            <person name="Ye F."/>
            <person name="Su P."/>
            <person name="Kiefer A.F."/>
            <person name="Nichols A."/>
            <person name="Cepeda A.J."/>
            <person name="Yan W."/>
            <person name="Fan B."/>
            <person name="Jiang Y."/>
            <person name="Adhikari A."/>
            <person name="Zheng C.-J."/>
            <person name="Schuster L."/>
            <person name="Cowan T.M."/>
            <person name="Smanski M.J."/>
            <person name="Chevrette M.G."/>
            <person name="De Carvalho L.P.S."/>
            <person name="Shen B."/>
        </authorList>
    </citation>
    <scope>NUCLEOTIDE SEQUENCE [LARGE SCALE GENOMIC DNA]</scope>
    <source>
        <strain evidence="2 3">NPDC002593</strain>
    </source>
</reference>
<evidence type="ECO:0008006" key="4">
    <source>
        <dbReference type="Google" id="ProtNLM"/>
    </source>
</evidence>
<protein>
    <recommendedName>
        <fullName evidence="4">FtsK/SpoIIIE family protein</fullName>
    </recommendedName>
</protein>
<dbReference type="RefSeq" id="WP_387407045.1">
    <property type="nucleotide sequence ID" value="NZ_JBIAQY010000035.1"/>
</dbReference>
<evidence type="ECO:0000313" key="3">
    <source>
        <dbReference type="Proteomes" id="UP001601992"/>
    </source>
</evidence>
<dbReference type="EMBL" id="JBIAQY010000035">
    <property type="protein sequence ID" value="MFF3575020.1"/>
    <property type="molecule type" value="Genomic_DNA"/>
</dbReference>
<comment type="caution">
    <text evidence="2">The sequence shown here is derived from an EMBL/GenBank/DDBJ whole genome shotgun (WGS) entry which is preliminary data.</text>
</comment>